<protein>
    <recommendedName>
        <fullName evidence="3">EfeO-type cupredoxin-like domain-containing protein</fullName>
    </recommendedName>
</protein>
<proteinExistence type="predicted"/>
<gene>
    <name evidence="2" type="ORF">ACD_80C00170G0001</name>
</gene>
<dbReference type="AlphaFoldDB" id="K1XHY6"/>
<keyword evidence="1" id="KW-1133">Transmembrane helix</keyword>
<evidence type="ECO:0000313" key="2">
    <source>
        <dbReference type="EMBL" id="EKD24687.1"/>
    </source>
</evidence>
<evidence type="ECO:0000256" key="1">
    <source>
        <dbReference type="SAM" id="Phobius"/>
    </source>
</evidence>
<name>K1XHY6_9BACT</name>
<dbReference type="InterPro" id="IPR008972">
    <property type="entry name" value="Cupredoxin"/>
</dbReference>
<keyword evidence="1" id="KW-0472">Membrane</keyword>
<accession>K1XHY6</accession>
<dbReference type="Gene3D" id="2.60.40.420">
    <property type="entry name" value="Cupredoxins - blue copper proteins"/>
    <property type="match status" value="1"/>
</dbReference>
<evidence type="ECO:0008006" key="3">
    <source>
        <dbReference type="Google" id="ProtNLM"/>
    </source>
</evidence>
<dbReference type="EMBL" id="AMFJ01036177">
    <property type="protein sequence ID" value="EKD24687.1"/>
    <property type="molecule type" value="Genomic_DNA"/>
</dbReference>
<reference evidence="2" key="1">
    <citation type="journal article" date="2012" name="Science">
        <title>Fermentation, hydrogen, and sulfur metabolism in multiple uncultivated bacterial phyla.</title>
        <authorList>
            <person name="Wrighton K.C."/>
            <person name="Thomas B.C."/>
            <person name="Sharon I."/>
            <person name="Miller C.S."/>
            <person name="Castelle C.J."/>
            <person name="VerBerkmoes N.C."/>
            <person name="Wilkins M.J."/>
            <person name="Hettich R.L."/>
            <person name="Lipton M.S."/>
            <person name="Williams K.H."/>
            <person name="Long P.E."/>
            <person name="Banfield J.F."/>
        </authorList>
    </citation>
    <scope>NUCLEOTIDE SEQUENCE [LARGE SCALE GENOMIC DNA]</scope>
</reference>
<comment type="caution">
    <text evidence="2">The sequence shown here is derived from an EMBL/GenBank/DDBJ whole genome shotgun (WGS) entry which is preliminary data.</text>
</comment>
<keyword evidence="1" id="KW-0812">Transmembrane</keyword>
<feature type="transmembrane region" description="Helical" evidence="1">
    <location>
        <begin position="23"/>
        <end position="45"/>
    </location>
</feature>
<organism evidence="2">
    <name type="scientific">uncultured bacterium</name>
    <name type="common">gcode 4</name>
    <dbReference type="NCBI Taxonomy" id="1234023"/>
    <lineage>
        <taxon>Bacteria</taxon>
        <taxon>environmental samples</taxon>
    </lineage>
</organism>
<dbReference type="SUPFAM" id="SSF49503">
    <property type="entry name" value="Cupredoxins"/>
    <property type="match status" value="1"/>
</dbReference>
<sequence>MTHKTHNTHTTHKEKNSNSGRMILVWILIAGILFYGISSSNLFAWSKKNIYNTVSPTTTSASSCNMWANGWWCGCGWGARKTSTANSCAWTTNTATTTTAPVTTPTDTDDSWIVSTVAYETVNVWHTAFALNPETVTLSAGKSYKLIITPTENGGWCMGTMTIPGIDENVYPIKAGQPITITIDNAQAGNYEVICWAMGMYQWSIIIQ</sequence>